<evidence type="ECO:0000259" key="7">
    <source>
        <dbReference type="PROSITE" id="PS51352"/>
    </source>
</evidence>
<dbReference type="Gene3D" id="3.40.30.10">
    <property type="entry name" value="Glutaredoxin"/>
    <property type="match status" value="1"/>
</dbReference>
<name>A0ABM7IB18_9MYCO</name>
<dbReference type="SMART" id="SM00422">
    <property type="entry name" value="HTH_MERR"/>
    <property type="match status" value="1"/>
</dbReference>
<keyword evidence="3" id="KW-0560">Oxidoreductase</keyword>
<dbReference type="Gene3D" id="1.10.1660.10">
    <property type="match status" value="1"/>
</dbReference>
<feature type="domain" description="Thioredoxin" evidence="7">
    <location>
        <begin position="147"/>
        <end position="314"/>
    </location>
</feature>
<evidence type="ECO:0000313" key="9">
    <source>
        <dbReference type="Proteomes" id="UP000465609"/>
    </source>
</evidence>
<dbReference type="InterPro" id="IPR009061">
    <property type="entry name" value="DNA-bd_dom_put_sf"/>
</dbReference>
<keyword evidence="1" id="KW-0575">Peroxidase</keyword>
<dbReference type="Pfam" id="PF13411">
    <property type="entry name" value="MerR_1"/>
    <property type="match status" value="1"/>
</dbReference>
<dbReference type="InterPro" id="IPR000551">
    <property type="entry name" value="MerR-type_HTH_dom"/>
</dbReference>
<evidence type="ECO:0000256" key="5">
    <source>
        <dbReference type="ARBA" id="ARBA00023284"/>
    </source>
</evidence>
<evidence type="ECO:0000256" key="2">
    <source>
        <dbReference type="ARBA" id="ARBA00022862"/>
    </source>
</evidence>
<keyword evidence="4" id="KW-1015">Disulfide bond</keyword>
<dbReference type="InterPro" id="IPR013740">
    <property type="entry name" value="Redoxin"/>
</dbReference>
<organism evidence="8 9">
    <name type="scientific">Mycolicibacterium aubagnense</name>
    <dbReference type="NCBI Taxonomy" id="319707"/>
    <lineage>
        <taxon>Bacteria</taxon>
        <taxon>Bacillati</taxon>
        <taxon>Actinomycetota</taxon>
        <taxon>Actinomycetes</taxon>
        <taxon>Mycobacteriales</taxon>
        <taxon>Mycobacteriaceae</taxon>
        <taxon>Mycolicibacterium</taxon>
    </lineage>
</organism>
<evidence type="ECO:0000256" key="1">
    <source>
        <dbReference type="ARBA" id="ARBA00022559"/>
    </source>
</evidence>
<gene>
    <name evidence="8" type="ORF">MAUB_17810</name>
</gene>
<keyword evidence="5" id="KW-0676">Redox-active center</keyword>
<dbReference type="PANTHER" id="PTHR42801:SF21">
    <property type="entry name" value="BCPB PROTEIN"/>
    <property type="match status" value="1"/>
</dbReference>
<accession>A0ABM7IB18</accession>
<keyword evidence="2" id="KW-0049">Antioxidant</keyword>
<evidence type="ECO:0000313" key="8">
    <source>
        <dbReference type="EMBL" id="BBX83908.1"/>
    </source>
</evidence>
<dbReference type="PROSITE" id="PS50937">
    <property type="entry name" value="HTH_MERR_2"/>
    <property type="match status" value="1"/>
</dbReference>
<reference evidence="8 9" key="1">
    <citation type="journal article" date="2019" name="Emerg. Microbes Infect.">
        <title>Comprehensive subspecies identification of 175 nontuberculous mycobacteria species based on 7547 genomic profiles.</title>
        <authorList>
            <person name="Matsumoto Y."/>
            <person name="Kinjo T."/>
            <person name="Motooka D."/>
            <person name="Nabeya D."/>
            <person name="Jung N."/>
            <person name="Uechi K."/>
            <person name="Horii T."/>
            <person name="Iida T."/>
            <person name="Fujita J."/>
            <person name="Nakamura S."/>
        </authorList>
    </citation>
    <scope>NUCLEOTIDE SEQUENCE [LARGE SCALE GENOMIC DNA]</scope>
    <source>
        <strain evidence="8 9">JCM 15296</strain>
    </source>
</reference>
<dbReference type="RefSeq" id="WP_138231831.1">
    <property type="nucleotide sequence ID" value="NZ_AP022577.1"/>
</dbReference>
<feature type="domain" description="HTH merR-type" evidence="6">
    <location>
        <begin position="1"/>
        <end position="68"/>
    </location>
</feature>
<protein>
    <submittedName>
        <fullName evidence="8">Thiol-specific antioxidant related protein/Peroxidoxin BcpB</fullName>
    </submittedName>
</protein>
<dbReference type="InterPro" id="IPR050924">
    <property type="entry name" value="Peroxiredoxin_BCP/PrxQ"/>
</dbReference>
<dbReference type="PRINTS" id="PR00040">
    <property type="entry name" value="HTHMERR"/>
</dbReference>
<dbReference type="PANTHER" id="PTHR42801">
    <property type="entry name" value="THIOREDOXIN-DEPENDENT PEROXIDE REDUCTASE"/>
    <property type="match status" value="1"/>
</dbReference>
<dbReference type="CDD" id="cd03017">
    <property type="entry name" value="PRX_BCP"/>
    <property type="match status" value="1"/>
</dbReference>
<dbReference type="InterPro" id="IPR036249">
    <property type="entry name" value="Thioredoxin-like_sf"/>
</dbReference>
<dbReference type="SUPFAM" id="SSF52833">
    <property type="entry name" value="Thioredoxin-like"/>
    <property type="match status" value="1"/>
</dbReference>
<evidence type="ECO:0000259" key="6">
    <source>
        <dbReference type="PROSITE" id="PS50937"/>
    </source>
</evidence>
<dbReference type="EMBL" id="AP022577">
    <property type="protein sequence ID" value="BBX83908.1"/>
    <property type="molecule type" value="Genomic_DNA"/>
</dbReference>
<dbReference type="InterPro" id="IPR013766">
    <property type="entry name" value="Thioredoxin_domain"/>
</dbReference>
<proteinExistence type="predicted"/>
<evidence type="ECO:0000256" key="4">
    <source>
        <dbReference type="ARBA" id="ARBA00023157"/>
    </source>
</evidence>
<dbReference type="SUPFAM" id="SSF46955">
    <property type="entry name" value="Putative DNA-binding domain"/>
    <property type="match status" value="1"/>
</dbReference>
<sequence length="323" mass="35598">MQISELARRTGASTKAVRYYEDLGLLDPLRLPNGYRDYSEDDVQIVSEVRALAAVGIPPSKAGPFIECLRHGHEHSDECPESLAAYRDSIAVLDETIAALTQRRQVLTARLNAAACREFDKEYEQVTDYTTLPAGLPVPENDGAADHLVGLRFPDITLKSSGGGPVRLGRLPTGRTILYLYPLTGRPGADLPEGWDAIPGARGCSTEACDFRDHFAELKDAGVEEVWGLSSQDVDYQAEVVRRLRLPFHMLSDEQFALAEALGLPTFAAAGHPRLYTRLTMVIRDGRIEHVFYPIFPPNTHAQQVLEWLRAHPIDSPQSGKAG</sequence>
<dbReference type="PROSITE" id="PS51352">
    <property type="entry name" value="THIOREDOXIN_2"/>
    <property type="match status" value="1"/>
</dbReference>
<dbReference type="Proteomes" id="UP000465609">
    <property type="component" value="Chromosome"/>
</dbReference>
<dbReference type="Pfam" id="PF08534">
    <property type="entry name" value="Redoxin"/>
    <property type="match status" value="1"/>
</dbReference>
<keyword evidence="9" id="KW-1185">Reference proteome</keyword>
<evidence type="ECO:0000256" key="3">
    <source>
        <dbReference type="ARBA" id="ARBA00023002"/>
    </source>
</evidence>